<accession>A0A397PAY2</accession>
<gene>
    <name evidence="2" type="ORF">DFR49_1290</name>
</gene>
<dbReference type="OrthoDB" id="7509572at2"/>
<organism evidence="2 3">
    <name type="scientific">Hephaestia caeni</name>
    <dbReference type="NCBI Taxonomy" id="645617"/>
    <lineage>
        <taxon>Bacteria</taxon>
        <taxon>Pseudomonadati</taxon>
        <taxon>Pseudomonadota</taxon>
        <taxon>Alphaproteobacteria</taxon>
        <taxon>Sphingomonadales</taxon>
        <taxon>Sphingomonadaceae</taxon>
        <taxon>Hephaestia</taxon>
    </lineage>
</organism>
<comment type="caution">
    <text evidence="2">The sequence shown here is derived from an EMBL/GenBank/DDBJ whole genome shotgun (WGS) entry which is preliminary data.</text>
</comment>
<feature type="region of interest" description="Disordered" evidence="1">
    <location>
        <begin position="87"/>
        <end position="112"/>
    </location>
</feature>
<dbReference type="AlphaFoldDB" id="A0A397PAY2"/>
<evidence type="ECO:0000256" key="1">
    <source>
        <dbReference type="SAM" id="MobiDB-lite"/>
    </source>
</evidence>
<protein>
    <submittedName>
        <fullName evidence="2">Uncharacterized protein</fullName>
    </submittedName>
</protein>
<evidence type="ECO:0000313" key="3">
    <source>
        <dbReference type="Proteomes" id="UP000266568"/>
    </source>
</evidence>
<sequence length="112" mass="12144">MTVIPFPTTPADQTARAFHVHAYVVIRIKVAVEADGHRRAMREADELVFGNDLAVELLPASRAVLDADYAEQVIGYLVDEVGDDTFAHSASYGPDHQPDPAPAAWREAGTSD</sequence>
<reference evidence="2 3" key="1">
    <citation type="submission" date="2018-08" db="EMBL/GenBank/DDBJ databases">
        <title>Genomic Encyclopedia of Type Strains, Phase IV (KMG-IV): sequencing the most valuable type-strain genomes for metagenomic binning, comparative biology and taxonomic classification.</title>
        <authorList>
            <person name="Goeker M."/>
        </authorList>
    </citation>
    <scope>NUCLEOTIDE SEQUENCE [LARGE SCALE GENOMIC DNA]</scope>
    <source>
        <strain evidence="2 3">DSM 25527</strain>
    </source>
</reference>
<dbReference type="RefSeq" id="WP_119034807.1">
    <property type="nucleotide sequence ID" value="NZ_QXDC01000002.1"/>
</dbReference>
<keyword evidence="3" id="KW-1185">Reference proteome</keyword>
<evidence type="ECO:0000313" key="2">
    <source>
        <dbReference type="EMBL" id="RIA46736.1"/>
    </source>
</evidence>
<name>A0A397PAY2_9SPHN</name>
<dbReference type="EMBL" id="QXDC01000002">
    <property type="protein sequence ID" value="RIA46736.1"/>
    <property type="molecule type" value="Genomic_DNA"/>
</dbReference>
<dbReference type="Proteomes" id="UP000266568">
    <property type="component" value="Unassembled WGS sequence"/>
</dbReference>
<proteinExistence type="predicted"/>